<dbReference type="InterPro" id="IPR016047">
    <property type="entry name" value="M23ase_b-sheet_dom"/>
</dbReference>
<dbReference type="CDD" id="cd12797">
    <property type="entry name" value="M23_peptidase"/>
    <property type="match status" value="1"/>
</dbReference>
<dbReference type="InterPro" id="IPR050570">
    <property type="entry name" value="Cell_wall_metabolism_enzyme"/>
</dbReference>
<evidence type="ECO:0000313" key="5">
    <source>
        <dbReference type="Proteomes" id="UP000075391"/>
    </source>
</evidence>
<comment type="caution">
    <text evidence="4">The sequence shown here is derived from an EMBL/GenBank/DDBJ whole genome shotgun (WGS) entry which is preliminary data.</text>
</comment>
<evidence type="ECO:0000256" key="1">
    <source>
        <dbReference type="ARBA" id="ARBA00022729"/>
    </source>
</evidence>
<organism evidence="4 5">
    <name type="scientific">Bdellovibrio bacteriovorus</name>
    <dbReference type="NCBI Taxonomy" id="959"/>
    <lineage>
        <taxon>Bacteria</taxon>
        <taxon>Pseudomonadati</taxon>
        <taxon>Bdellovibrionota</taxon>
        <taxon>Bdellovibrionia</taxon>
        <taxon>Bdellovibrionales</taxon>
        <taxon>Pseudobdellovibrionaceae</taxon>
        <taxon>Bdellovibrio</taxon>
    </lineage>
</organism>
<dbReference type="Proteomes" id="UP000075391">
    <property type="component" value="Unassembled WGS sequence"/>
</dbReference>
<dbReference type="AlphaFoldDB" id="A0A150WUF5"/>
<dbReference type="InterPro" id="IPR011055">
    <property type="entry name" value="Dup_hybrid_motif"/>
</dbReference>
<sequence length="356" mass="39080">MRNKFLSQLLGSLLVMTATPGLAQAFEEINDTLYLENKLAIHLYQASELADGKRALVSAIELPEESIISIDIHNINSALSDATSSPERIRFPFIPPGKTEITKNSAGFACGFRIVDVMDEDIRSDEIMDRTDLCLSLSDLRVTGALESNGTDALKSFNEFMQEGRLHSMNSLSKYVDRLRAERIEFGVIEKAAVQTVISPIKNCGRGCLTVTSEYGMRNHPVLRRKRLHKGIDLRAATGTSVVSVLDGKVLATRTEKNRRTKRISGYGHYVIVVHPGNKLETLYAHLSGFKSKAGQSVKQGDLIALSGNTGIGTAPHLHFETHIQGKRGYVPANPRSYLGSILSSVAWIANLFKIG</sequence>
<dbReference type="PANTHER" id="PTHR21666:SF289">
    <property type="entry name" value="L-ALA--D-GLU ENDOPEPTIDASE"/>
    <property type="match status" value="1"/>
</dbReference>
<dbReference type="GO" id="GO:0004222">
    <property type="term" value="F:metalloendopeptidase activity"/>
    <property type="evidence" value="ECO:0007669"/>
    <property type="project" value="TreeGrafter"/>
</dbReference>
<feature type="chain" id="PRO_5007573689" description="M23ase beta-sheet core domain-containing protein" evidence="2">
    <location>
        <begin position="24"/>
        <end position="356"/>
    </location>
</feature>
<dbReference type="Pfam" id="PF01551">
    <property type="entry name" value="Peptidase_M23"/>
    <property type="match status" value="1"/>
</dbReference>
<feature type="signal peptide" evidence="2">
    <location>
        <begin position="1"/>
        <end position="23"/>
    </location>
</feature>
<protein>
    <recommendedName>
        <fullName evidence="3">M23ase beta-sheet core domain-containing protein</fullName>
    </recommendedName>
</protein>
<gene>
    <name evidence="4" type="ORF">AZI85_15690</name>
</gene>
<reference evidence="4 5" key="1">
    <citation type="submission" date="2016-03" db="EMBL/GenBank/DDBJ databases">
        <authorList>
            <person name="Ploux O."/>
        </authorList>
    </citation>
    <scope>NUCLEOTIDE SEQUENCE [LARGE SCALE GENOMIC DNA]</scope>
    <source>
        <strain evidence="4 5">BER2</strain>
    </source>
</reference>
<evidence type="ECO:0000313" key="4">
    <source>
        <dbReference type="EMBL" id="KYG70125.1"/>
    </source>
</evidence>
<dbReference type="RefSeq" id="WP_063243033.1">
    <property type="nucleotide sequence ID" value="NZ_LUKF01000003.1"/>
</dbReference>
<dbReference type="PANTHER" id="PTHR21666">
    <property type="entry name" value="PEPTIDASE-RELATED"/>
    <property type="match status" value="1"/>
</dbReference>
<evidence type="ECO:0000256" key="2">
    <source>
        <dbReference type="SAM" id="SignalP"/>
    </source>
</evidence>
<evidence type="ECO:0000259" key="3">
    <source>
        <dbReference type="Pfam" id="PF01551"/>
    </source>
</evidence>
<name>A0A150WUF5_BDEBC</name>
<proteinExistence type="predicted"/>
<dbReference type="SUPFAM" id="SSF51261">
    <property type="entry name" value="Duplicated hybrid motif"/>
    <property type="match status" value="1"/>
</dbReference>
<dbReference type="EMBL" id="LUKF01000003">
    <property type="protein sequence ID" value="KYG70125.1"/>
    <property type="molecule type" value="Genomic_DNA"/>
</dbReference>
<dbReference type="Gene3D" id="2.70.70.10">
    <property type="entry name" value="Glucose Permease (Domain IIA)"/>
    <property type="match status" value="1"/>
</dbReference>
<keyword evidence="1 2" id="KW-0732">Signal</keyword>
<accession>A0A150WUF5</accession>
<feature type="domain" description="M23ase beta-sheet core" evidence="3">
    <location>
        <begin position="228"/>
        <end position="327"/>
    </location>
</feature>